<accession>A0A852TNB4</accession>
<proteinExistence type="predicted"/>
<dbReference type="RefSeq" id="WP_179641677.1">
    <property type="nucleotide sequence ID" value="NZ_BAAAYY010000007.1"/>
</dbReference>
<sequence>MAFDGSVLVDRTAGQIGARCDHEAYNTLTLNLCMEILQGRRTIEDARRLYGETAAVFVMGRSAPYAEGLLFTPLDEDTADPDECRRGRAGSGGVMTFVDIGTGNVDGTGEP</sequence>
<gene>
    <name evidence="1" type="ORF">HDA32_000579</name>
</gene>
<reference evidence="1 2" key="1">
    <citation type="submission" date="2020-07" db="EMBL/GenBank/DDBJ databases">
        <title>Sequencing the genomes of 1000 actinobacteria strains.</title>
        <authorList>
            <person name="Klenk H.-P."/>
        </authorList>
    </citation>
    <scope>NUCLEOTIDE SEQUENCE [LARGE SCALE GENOMIC DNA]</scope>
    <source>
        <strain evidence="1 2">CXB654</strain>
    </source>
</reference>
<organism evidence="1 2">
    <name type="scientific">Spinactinospora alkalitolerans</name>
    <dbReference type="NCBI Taxonomy" id="687207"/>
    <lineage>
        <taxon>Bacteria</taxon>
        <taxon>Bacillati</taxon>
        <taxon>Actinomycetota</taxon>
        <taxon>Actinomycetes</taxon>
        <taxon>Streptosporangiales</taxon>
        <taxon>Nocardiopsidaceae</taxon>
        <taxon>Spinactinospora</taxon>
    </lineage>
</organism>
<evidence type="ECO:0000313" key="1">
    <source>
        <dbReference type="EMBL" id="NYE45459.1"/>
    </source>
</evidence>
<dbReference type="EMBL" id="JACCCC010000001">
    <property type="protein sequence ID" value="NYE45459.1"/>
    <property type="molecule type" value="Genomic_DNA"/>
</dbReference>
<name>A0A852TNB4_9ACTN</name>
<dbReference type="Proteomes" id="UP000589036">
    <property type="component" value="Unassembled WGS sequence"/>
</dbReference>
<comment type="caution">
    <text evidence="1">The sequence shown here is derived from an EMBL/GenBank/DDBJ whole genome shotgun (WGS) entry which is preliminary data.</text>
</comment>
<dbReference type="AlphaFoldDB" id="A0A852TNB4"/>
<keyword evidence="2" id="KW-1185">Reference proteome</keyword>
<protein>
    <submittedName>
        <fullName evidence="1">Uncharacterized protein</fullName>
    </submittedName>
</protein>
<evidence type="ECO:0000313" key="2">
    <source>
        <dbReference type="Proteomes" id="UP000589036"/>
    </source>
</evidence>